<proteinExistence type="predicted"/>
<gene>
    <name evidence="1" type="ORF">TRAPUB_647</name>
</gene>
<reference evidence="1 2" key="1">
    <citation type="submission" date="2016-10" db="EMBL/GenBank/DDBJ databases">
        <title>Genome sequence of the basidiomycete white-rot fungus Trametes pubescens.</title>
        <authorList>
            <person name="Makela M.R."/>
            <person name="Granchi Z."/>
            <person name="Peng M."/>
            <person name="De Vries R.P."/>
            <person name="Grigoriev I."/>
            <person name="Riley R."/>
            <person name="Hilden K."/>
        </authorList>
    </citation>
    <scope>NUCLEOTIDE SEQUENCE [LARGE SCALE GENOMIC DNA]</scope>
    <source>
        <strain evidence="1 2">FBCC735</strain>
    </source>
</reference>
<keyword evidence="2" id="KW-1185">Reference proteome</keyword>
<dbReference type="Proteomes" id="UP000184267">
    <property type="component" value="Unassembled WGS sequence"/>
</dbReference>
<accession>A0A1M2VLH6</accession>
<organism evidence="1 2">
    <name type="scientific">Trametes pubescens</name>
    <name type="common">White-rot fungus</name>
    <dbReference type="NCBI Taxonomy" id="154538"/>
    <lineage>
        <taxon>Eukaryota</taxon>
        <taxon>Fungi</taxon>
        <taxon>Dikarya</taxon>
        <taxon>Basidiomycota</taxon>
        <taxon>Agaricomycotina</taxon>
        <taxon>Agaricomycetes</taxon>
        <taxon>Polyporales</taxon>
        <taxon>Polyporaceae</taxon>
        <taxon>Trametes</taxon>
    </lineage>
</organism>
<dbReference type="AlphaFoldDB" id="A0A1M2VLH6"/>
<name>A0A1M2VLH6_TRAPU</name>
<comment type="caution">
    <text evidence="1">The sequence shown here is derived from an EMBL/GenBank/DDBJ whole genome shotgun (WGS) entry which is preliminary data.</text>
</comment>
<protein>
    <submittedName>
        <fullName evidence="1">Uncharacterized protein</fullName>
    </submittedName>
</protein>
<sequence length="85" mass="8862">MGGPTYASGPGPVTILGLFSLPRPGQHPNVPASARVAPEGLLRPPSDAWTPTVLKLDLSFRPLAGHRVPTPAAHLLDVGRALRLS</sequence>
<evidence type="ECO:0000313" key="2">
    <source>
        <dbReference type="Proteomes" id="UP000184267"/>
    </source>
</evidence>
<dbReference type="EMBL" id="MNAD01001042">
    <property type="protein sequence ID" value="OJT08464.1"/>
    <property type="molecule type" value="Genomic_DNA"/>
</dbReference>
<evidence type="ECO:0000313" key="1">
    <source>
        <dbReference type="EMBL" id="OJT08464.1"/>
    </source>
</evidence>